<dbReference type="AlphaFoldDB" id="A0A0C1DAT9"/>
<dbReference type="InterPro" id="IPR022998">
    <property type="entry name" value="ThiamineP_synth_TenI"/>
</dbReference>
<comment type="pathway">
    <text evidence="1">Cofactor biosynthesis; thiamine diphosphate biosynthesis.</text>
</comment>
<dbReference type="RefSeq" id="WP_039474771.1">
    <property type="nucleotide sequence ID" value="NZ_JSYN01000009.1"/>
</dbReference>
<evidence type="ECO:0000256" key="1">
    <source>
        <dbReference type="ARBA" id="ARBA00004948"/>
    </source>
</evidence>
<organism evidence="4 5">
    <name type="scientific">Pedobacter kyungheensis</name>
    <dbReference type="NCBI Taxonomy" id="1069985"/>
    <lineage>
        <taxon>Bacteria</taxon>
        <taxon>Pseudomonadati</taxon>
        <taxon>Bacteroidota</taxon>
        <taxon>Sphingobacteriia</taxon>
        <taxon>Sphingobacteriales</taxon>
        <taxon>Sphingobacteriaceae</taxon>
        <taxon>Pedobacter</taxon>
    </lineage>
</organism>
<keyword evidence="5" id="KW-1185">Reference proteome</keyword>
<dbReference type="SUPFAM" id="SSF51391">
    <property type="entry name" value="Thiamin phosphate synthase"/>
    <property type="match status" value="1"/>
</dbReference>
<dbReference type="GO" id="GO:0009228">
    <property type="term" value="P:thiamine biosynthetic process"/>
    <property type="evidence" value="ECO:0007669"/>
    <property type="project" value="UniProtKB-KW"/>
</dbReference>
<evidence type="ECO:0000259" key="3">
    <source>
        <dbReference type="Pfam" id="PF02581"/>
    </source>
</evidence>
<keyword evidence="2" id="KW-0784">Thiamine biosynthesis</keyword>
<accession>A0A0C1DAT9</accession>
<protein>
    <submittedName>
        <fullName evidence="4">Thiamine-phosphate pyrophosphorylase</fullName>
    </submittedName>
</protein>
<dbReference type="InterPro" id="IPR036206">
    <property type="entry name" value="ThiamineP_synth_sf"/>
</dbReference>
<dbReference type="EMBL" id="JSYN01000009">
    <property type="protein sequence ID" value="KIA94581.1"/>
    <property type="molecule type" value="Genomic_DNA"/>
</dbReference>
<dbReference type="PANTHER" id="PTHR20857:SF15">
    <property type="entry name" value="THIAMINE-PHOSPHATE SYNTHASE"/>
    <property type="match status" value="1"/>
</dbReference>
<dbReference type="Pfam" id="PF02581">
    <property type="entry name" value="TMP-TENI"/>
    <property type="match status" value="1"/>
</dbReference>
<name>A0A0C1DAT9_9SPHI</name>
<sequence>MKYIEKLQYITHDIPNLTHIEQVQLACEAGAKWIQYRCLSKDDAALLADINAIAEICDDWGTTLIVTDHIHLNGKADIQGFHIEDMNADFTAIRKQLGNDVTLGGSANTVENLIRLANQGADYAGFGPFATTETKPNHLPLIGVEGYYKAVQELKAANIQLPLLAVGGIKIYDIEALMQTGIYGIAVSGAINFSDDFIEAYQDFYTLVKESAVY</sequence>
<dbReference type="OrthoDB" id="9812206at2"/>
<dbReference type="GO" id="GO:0005737">
    <property type="term" value="C:cytoplasm"/>
    <property type="evidence" value="ECO:0007669"/>
    <property type="project" value="TreeGrafter"/>
</dbReference>
<proteinExistence type="predicted"/>
<dbReference type="PANTHER" id="PTHR20857">
    <property type="entry name" value="THIAMINE-PHOSPHATE PYROPHOSPHORYLASE"/>
    <property type="match status" value="1"/>
</dbReference>
<gene>
    <name evidence="4" type="ORF">OC25_09305</name>
</gene>
<dbReference type="CDD" id="cd00564">
    <property type="entry name" value="TMP_TenI"/>
    <property type="match status" value="1"/>
</dbReference>
<reference evidence="4 5" key="1">
    <citation type="submission" date="2014-10" db="EMBL/GenBank/DDBJ databases">
        <title>Pedobacter Kyungheensis.</title>
        <authorList>
            <person name="Anderson B.M."/>
            <person name="Newman J.D."/>
        </authorList>
    </citation>
    <scope>NUCLEOTIDE SEQUENCE [LARGE SCALE GENOMIC DNA]</scope>
    <source>
        <strain evidence="4 5">KACC 16221</strain>
    </source>
</reference>
<dbReference type="InterPro" id="IPR013785">
    <property type="entry name" value="Aldolase_TIM"/>
</dbReference>
<evidence type="ECO:0000256" key="2">
    <source>
        <dbReference type="ARBA" id="ARBA00022977"/>
    </source>
</evidence>
<dbReference type="GO" id="GO:0004789">
    <property type="term" value="F:thiamine-phosphate diphosphorylase activity"/>
    <property type="evidence" value="ECO:0007669"/>
    <property type="project" value="TreeGrafter"/>
</dbReference>
<dbReference type="Proteomes" id="UP000031246">
    <property type="component" value="Unassembled WGS sequence"/>
</dbReference>
<feature type="domain" description="Thiamine phosphate synthase/TenI" evidence="3">
    <location>
        <begin position="10"/>
        <end position="191"/>
    </location>
</feature>
<evidence type="ECO:0000313" key="5">
    <source>
        <dbReference type="Proteomes" id="UP000031246"/>
    </source>
</evidence>
<evidence type="ECO:0000313" key="4">
    <source>
        <dbReference type="EMBL" id="KIA94581.1"/>
    </source>
</evidence>
<dbReference type="Gene3D" id="3.20.20.70">
    <property type="entry name" value="Aldolase class I"/>
    <property type="match status" value="1"/>
</dbReference>
<comment type="caution">
    <text evidence="4">The sequence shown here is derived from an EMBL/GenBank/DDBJ whole genome shotgun (WGS) entry which is preliminary data.</text>
</comment>